<sequence>MSELGRDTYLARCLEVFGQTTALLNAGAEQRVWTDTSHIVEVLNLLLAHTRSHTHLPTGGGQTYSEVCISREPSALEFQVERGLVYVARPARLILQRVAVSPGDSFGLLELADLAPSGVNPIRREGSLSRREEVVELDPGDYRDRSLWDQGFLDYDDDGREIPLPDKSRLVVRWFNGKMLFVSNGSRWNGTPSTYDGRHNGMSVDEILTMIERAFTRAA</sequence>
<proteinExistence type="predicted"/>
<accession>A0ABU0IT96</accession>
<evidence type="ECO:0000313" key="1">
    <source>
        <dbReference type="EMBL" id="MDQ0465228.1"/>
    </source>
</evidence>
<comment type="caution">
    <text evidence="1">The sequence shown here is derived from an EMBL/GenBank/DDBJ whole genome shotgun (WGS) entry which is preliminary data.</text>
</comment>
<protein>
    <submittedName>
        <fullName evidence="1">Serine/threonine-protein kinase</fullName>
        <ecNumber evidence="1">2.7.11.1</ecNumber>
    </submittedName>
</protein>
<dbReference type="EC" id="2.7.11.1" evidence="1"/>
<dbReference type="Proteomes" id="UP001228905">
    <property type="component" value="Unassembled WGS sequence"/>
</dbReference>
<organism evidence="1 2">
    <name type="scientific">Caulobacter ginsengisoli</name>
    <dbReference type="NCBI Taxonomy" id="400775"/>
    <lineage>
        <taxon>Bacteria</taxon>
        <taxon>Pseudomonadati</taxon>
        <taxon>Pseudomonadota</taxon>
        <taxon>Alphaproteobacteria</taxon>
        <taxon>Caulobacterales</taxon>
        <taxon>Caulobacteraceae</taxon>
        <taxon>Caulobacter</taxon>
    </lineage>
</organism>
<keyword evidence="1" id="KW-0418">Kinase</keyword>
<evidence type="ECO:0000313" key="2">
    <source>
        <dbReference type="Proteomes" id="UP001228905"/>
    </source>
</evidence>
<keyword evidence="1" id="KW-0808">Transferase</keyword>
<dbReference type="GO" id="GO:0004674">
    <property type="term" value="F:protein serine/threonine kinase activity"/>
    <property type="evidence" value="ECO:0007669"/>
    <property type="project" value="UniProtKB-EC"/>
</dbReference>
<reference evidence="1 2" key="1">
    <citation type="submission" date="2023-07" db="EMBL/GenBank/DDBJ databases">
        <title>Genomic Encyclopedia of Type Strains, Phase IV (KMG-IV): sequencing the most valuable type-strain genomes for metagenomic binning, comparative biology and taxonomic classification.</title>
        <authorList>
            <person name="Goeker M."/>
        </authorList>
    </citation>
    <scope>NUCLEOTIDE SEQUENCE [LARGE SCALE GENOMIC DNA]</scope>
    <source>
        <strain evidence="1 2">DSM 18695</strain>
    </source>
</reference>
<keyword evidence="2" id="KW-1185">Reference proteome</keyword>
<name>A0ABU0IT96_9CAUL</name>
<gene>
    <name evidence="1" type="ORF">QO010_003015</name>
</gene>
<dbReference type="RefSeq" id="WP_307350450.1">
    <property type="nucleotide sequence ID" value="NZ_JAUSVS010000006.1"/>
</dbReference>
<dbReference type="EMBL" id="JAUSVS010000006">
    <property type="protein sequence ID" value="MDQ0465228.1"/>
    <property type="molecule type" value="Genomic_DNA"/>
</dbReference>